<keyword evidence="3" id="KW-1185">Reference proteome</keyword>
<comment type="caution">
    <text evidence="2">The sequence shown here is derived from an EMBL/GenBank/DDBJ whole genome shotgun (WGS) entry which is preliminary data.</text>
</comment>
<dbReference type="EMBL" id="JAHZSS010000021">
    <property type="protein sequence ID" value="MBW8192325.1"/>
    <property type="molecule type" value="Genomic_DNA"/>
</dbReference>
<evidence type="ECO:0000313" key="2">
    <source>
        <dbReference type="EMBL" id="MBW8192325.1"/>
    </source>
</evidence>
<reference evidence="2" key="1">
    <citation type="submission" date="2021-07" db="EMBL/GenBank/DDBJ databases">
        <title>Neiella marina sp. nov., isolated from the intestinal content of sea cucumber Apostichopus japonicus.</title>
        <authorList>
            <person name="Bai X."/>
        </authorList>
    </citation>
    <scope>NUCLEOTIDE SEQUENCE</scope>
    <source>
        <strain evidence="2">126</strain>
    </source>
</reference>
<comment type="similarity">
    <text evidence="1">Belongs to the UPF0231 family.</text>
</comment>
<sequence length="120" mass="13413">MDYEFSTNVIDGTPVAKVDDPQSAFGTWLTSEVGLDIPRVKALLKLLESTADSWQEEGREWLLECESGDIQLAHHSMTCDDEMPLSGENDLRDDHENLSAEAGLEDFCALLTSWFHHISS</sequence>
<dbReference type="Pfam" id="PF06062">
    <property type="entry name" value="UPF0231"/>
    <property type="match status" value="1"/>
</dbReference>
<dbReference type="Proteomes" id="UP001166251">
    <property type="component" value="Unassembled WGS sequence"/>
</dbReference>
<protein>
    <submittedName>
        <fullName evidence="2">YacL family protein</fullName>
    </submittedName>
</protein>
<organism evidence="2 3">
    <name type="scientific">Neiella holothuriorum</name>
    <dbReference type="NCBI Taxonomy" id="2870530"/>
    <lineage>
        <taxon>Bacteria</taxon>
        <taxon>Pseudomonadati</taxon>
        <taxon>Pseudomonadota</taxon>
        <taxon>Gammaproteobacteria</taxon>
        <taxon>Alteromonadales</taxon>
        <taxon>Echinimonadaceae</taxon>
        <taxon>Neiella</taxon>
    </lineage>
</organism>
<gene>
    <name evidence="2" type="ORF">K0504_14905</name>
</gene>
<accession>A0ABS7EJ20</accession>
<dbReference type="InterPro" id="IPR008249">
    <property type="entry name" value="UPF0231"/>
</dbReference>
<evidence type="ECO:0000256" key="1">
    <source>
        <dbReference type="ARBA" id="ARBA00005367"/>
    </source>
</evidence>
<evidence type="ECO:0000313" key="3">
    <source>
        <dbReference type="Proteomes" id="UP001166251"/>
    </source>
</evidence>
<proteinExistence type="inferred from homology"/>
<name>A0ABS7EJ20_9GAMM</name>
<dbReference type="RefSeq" id="WP_220104948.1">
    <property type="nucleotide sequence ID" value="NZ_JAHZSS010000021.1"/>
</dbReference>